<comment type="caution">
    <text evidence="1">The sequence shown here is derived from an EMBL/GenBank/DDBJ whole genome shotgun (WGS) entry which is preliminary data.</text>
</comment>
<evidence type="ECO:0000313" key="2">
    <source>
        <dbReference type="Proteomes" id="UP000269669"/>
    </source>
</evidence>
<name>A0A3R9P9T3_9BACT</name>
<dbReference type="Proteomes" id="UP000269669">
    <property type="component" value="Unassembled WGS sequence"/>
</dbReference>
<keyword evidence="2" id="KW-1185">Reference proteome</keyword>
<gene>
    <name evidence="1" type="ORF">EDE15_2379</name>
</gene>
<protein>
    <submittedName>
        <fullName evidence="1">Uncharacterized protein</fullName>
    </submittedName>
</protein>
<sequence>MFWGVSLKYGLVVSCNQVFSTRYILVLQRLDKADVRGARCLKNEVVFREGGGAQVTQNNANLIDTPPPFFSITPTIALIGSGGG</sequence>
<dbReference type="EMBL" id="RSDW01000001">
    <property type="protein sequence ID" value="RSL16853.1"/>
    <property type="molecule type" value="Genomic_DNA"/>
</dbReference>
<evidence type="ECO:0000313" key="1">
    <source>
        <dbReference type="EMBL" id="RSL16853.1"/>
    </source>
</evidence>
<reference evidence="1 2" key="1">
    <citation type="submission" date="2018-12" db="EMBL/GenBank/DDBJ databases">
        <title>Sequencing of bacterial isolates from soil warming experiment in Harvard Forest, Massachusetts, USA.</title>
        <authorList>
            <person name="Deangelis K."/>
        </authorList>
    </citation>
    <scope>NUCLEOTIDE SEQUENCE [LARGE SCALE GENOMIC DNA]</scope>
    <source>
        <strain evidence="1 2">EB153</strain>
    </source>
</reference>
<organism evidence="1 2">
    <name type="scientific">Edaphobacter aggregans</name>
    <dbReference type="NCBI Taxonomy" id="570835"/>
    <lineage>
        <taxon>Bacteria</taxon>
        <taxon>Pseudomonadati</taxon>
        <taxon>Acidobacteriota</taxon>
        <taxon>Terriglobia</taxon>
        <taxon>Terriglobales</taxon>
        <taxon>Acidobacteriaceae</taxon>
        <taxon>Edaphobacter</taxon>
    </lineage>
</organism>
<proteinExistence type="predicted"/>
<dbReference type="AlphaFoldDB" id="A0A3R9P9T3"/>
<accession>A0A3R9P9T3</accession>